<dbReference type="OrthoDB" id="277029at2759"/>
<dbReference type="InterPro" id="IPR015257">
    <property type="entry name" value="Maf1"/>
</dbReference>
<sequence length="508" mass="55453">MKYMDIPQLNQLSRLLSYDSSECNVHTRIEAYSMKPITKDKRMWRNLEREYKEDQIEVTHALFGKENGDRARSQSIDIMAPPQRSSSFTHFGRSPSISNSPIDSALLRRSEMSPGDNGTDNENDENAYKLPGQLDKSERKTLFVLKSTLNAAFPHHDFASLGADQFSREKNGSAVLASLSNTFRSVGVSSPSDIQNGGRPGSAGRGGYMAGISRATTYSAYPGEGRSFSPSSVPTRSEGIDALRAMERRSKGEFESDVVSSTHPVLFGVLDDAIGLRDGQCEVYVWTPPNSETDPHGGGDEDDSEDEWPEGSTDEEDGDESGDEIFMKGSETESEEDSDDRPRPFFYPGGVSIHNRPRSSGLRPTGSLPTTTMATTTSNHVTSNSISLLARSRPRNGHSRSPTRSRNLRLRGSLLWSNHWFFVNRKLKRVLFISIWAKSRGYGFSPANVAKLNTSTSTSAGTGASLKPGSSGGLDLGSERFVGWAGSTWCGCTSVCSTQDGLVPLLKG</sequence>
<feature type="compositionally biased region" description="Polar residues" evidence="1">
    <location>
        <begin position="83"/>
        <end position="102"/>
    </location>
</feature>
<proteinExistence type="predicted"/>
<protein>
    <submittedName>
        <fullName evidence="2">Uncharacterized protein</fullName>
    </submittedName>
</protein>
<dbReference type="PANTHER" id="PTHR22504:SF0">
    <property type="entry name" value="REPRESSOR OF RNA POLYMERASE III TRANSCRIPTION MAF1 HOMOLOG"/>
    <property type="match status" value="1"/>
</dbReference>
<keyword evidence="3" id="KW-1185">Reference proteome</keyword>
<feature type="compositionally biased region" description="Basic residues" evidence="1">
    <location>
        <begin position="392"/>
        <end position="405"/>
    </location>
</feature>
<dbReference type="GO" id="GO:0016480">
    <property type="term" value="P:negative regulation of transcription by RNA polymerase III"/>
    <property type="evidence" value="ECO:0007669"/>
    <property type="project" value="InterPro"/>
</dbReference>
<gene>
    <name evidence="2" type="ORF">PIIN_04864</name>
</gene>
<dbReference type="GO" id="GO:0005634">
    <property type="term" value="C:nucleus"/>
    <property type="evidence" value="ECO:0007669"/>
    <property type="project" value="TreeGrafter"/>
</dbReference>
<dbReference type="Proteomes" id="UP000007148">
    <property type="component" value="Unassembled WGS sequence"/>
</dbReference>
<dbReference type="GO" id="GO:0000994">
    <property type="term" value="F:RNA polymerase III core binding"/>
    <property type="evidence" value="ECO:0007669"/>
    <property type="project" value="TreeGrafter"/>
</dbReference>
<dbReference type="STRING" id="1109443.G4THY5"/>
<evidence type="ECO:0000313" key="2">
    <source>
        <dbReference type="EMBL" id="CCA70928.1"/>
    </source>
</evidence>
<feature type="compositionally biased region" description="Acidic residues" evidence="1">
    <location>
        <begin position="300"/>
        <end position="323"/>
    </location>
</feature>
<evidence type="ECO:0000313" key="3">
    <source>
        <dbReference type="Proteomes" id="UP000007148"/>
    </source>
</evidence>
<accession>G4THY5</accession>
<reference evidence="2 3" key="1">
    <citation type="journal article" date="2011" name="PLoS Pathog.">
        <title>Endophytic Life Strategies Decoded by Genome and Transcriptome Analyses of the Mutualistic Root Symbiont Piriformospora indica.</title>
        <authorList>
            <person name="Zuccaro A."/>
            <person name="Lahrmann U."/>
            <person name="Guldener U."/>
            <person name="Langen G."/>
            <person name="Pfiffi S."/>
            <person name="Biedenkopf D."/>
            <person name="Wong P."/>
            <person name="Samans B."/>
            <person name="Grimm C."/>
            <person name="Basiewicz M."/>
            <person name="Murat C."/>
            <person name="Martin F."/>
            <person name="Kogel K.H."/>
        </authorList>
    </citation>
    <scope>NUCLEOTIDE SEQUENCE [LARGE SCALE GENOMIC DNA]</scope>
    <source>
        <strain evidence="2 3">DSM 11827</strain>
    </source>
</reference>
<feature type="region of interest" description="Disordered" evidence="1">
    <location>
        <begin position="285"/>
        <end position="405"/>
    </location>
</feature>
<feature type="region of interest" description="Disordered" evidence="1">
    <location>
        <begin position="187"/>
        <end position="206"/>
    </location>
</feature>
<dbReference type="HOGENOM" id="CLU_037043_3_0_1"/>
<comment type="caution">
    <text evidence="2">The sequence shown here is derived from an EMBL/GenBank/DDBJ whole genome shotgun (WGS) entry which is preliminary data.</text>
</comment>
<dbReference type="Gene3D" id="3.40.1000.50">
    <property type="entry name" value="Repressor of RNA polymerase III transcription Maf1"/>
    <property type="match status" value="2"/>
</dbReference>
<dbReference type="InterPro" id="IPR038564">
    <property type="entry name" value="Maf1_sf"/>
</dbReference>
<dbReference type="EMBL" id="CAFZ01000100">
    <property type="protein sequence ID" value="CCA70928.1"/>
    <property type="molecule type" value="Genomic_DNA"/>
</dbReference>
<feature type="region of interest" description="Disordered" evidence="1">
    <location>
        <begin position="82"/>
        <end position="128"/>
    </location>
</feature>
<name>G4THY5_SERID</name>
<dbReference type="Pfam" id="PF09174">
    <property type="entry name" value="Maf1"/>
    <property type="match status" value="1"/>
</dbReference>
<dbReference type="eggNOG" id="KOG3104">
    <property type="taxonomic scope" value="Eukaryota"/>
</dbReference>
<feature type="compositionally biased region" description="Low complexity" evidence="1">
    <location>
        <begin position="365"/>
        <end position="383"/>
    </location>
</feature>
<evidence type="ECO:0000256" key="1">
    <source>
        <dbReference type="SAM" id="MobiDB-lite"/>
    </source>
</evidence>
<organism evidence="2 3">
    <name type="scientific">Serendipita indica (strain DSM 11827)</name>
    <name type="common">Root endophyte fungus</name>
    <name type="synonym">Piriformospora indica</name>
    <dbReference type="NCBI Taxonomy" id="1109443"/>
    <lineage>
        <taxon>Eukaryota</taxon>
        <taxon>Fungi</taxon>
        <taxon>Dikarya</taxon>
        <taxon>Basidiomycota</taxon>
        <taxon>Agaricomycotina</taxon>
        <taxon>Agaricomycetes</taxon>
        <taxon>Sebacinales</taxon>
        <taxon>Serendipitaceae</taxon>
        <taxon>Serendipita</taxon>
    </lineage>
</organism>
<dbReference type="AlphaFoldDB" id="G4THY5"/>
<dbReference type="InParanoid" id="G4THY5"/>
<dbReference type="PANTHER" id="PTHR22504">
    <property type="entry name" value="REPRESSOR OF RNA POLYMERASE III TRANSCRIPTION MAF1"/>
    <property type="match status" value="1"/>
</dbReference>